<evidence type="ECO:0000313" key="1">
    <source>
        <dbReference type="EMBL" id="KRM06460.1"/>
    </source>
</evidence>
<comment type="caution">
    <text evidence="1">The sequence shown here is derived from an EMBL/GenBank/DDBJ whole genome shotgun (WGS) entry which is preliminary data.</text>
</comment>
<dbReference type="InterPro" id="IPR019642">
    <property type="entry name" value="DUF2507"/>
</dbReference>
<reference evidence="1 2" key="1">
    <citation type="journal article" date="2015" name="Genome Announc.">
        <title>Expanding the biotechnology potential of lactobacilli through comparative genomics of 213 strains and associated genera.</title>
        <authorList>
            <person name="Sun Z."/>
            <person name="Harris H.M."/>
            <person name="McCann A."/>
            <person name="Guo C."/>
            <person name="Argimon S."/>
            <person name="Zhang W."/>
            <person name="Yang X."/>
            <person name="Jeffery I.B."/>
            <person name="Cooney J.C."/>
            <person name="Kagawa T.F."/>
            <person name="Liu W."/>
            <person name="Song Y."/>
            <person name="Salvetti E."/>
            <person name="Wrobel A."/>
            <person name="Rasinkangas P."/>
            <person name="Parkhill J."/>
            <person name="Rea M.C."/>
            <person name="O'Sullivan O."/>
            <person name="Ritari J."/>
            <person name="Douillard F.P."/>
            <person name="Paul Ross R."/>
            <person name="Yang R."/>
            <person name="Briner A.E."/>
            <person name="Felis G.E."/>
            <person name="de Vos W.M."/>
            <person name="Barrangou R."/>
            <person name="Klaenhammer T.R."/>
            <person name="Caufield P.W."/>
            <person name="Cui Y."/>
            <person name="Zhang H."/>
            <person name="O'Toole P.W."/>
        </authorList>
    </citation>
    <scope>NUCLEOTIDE SEQUENCE [LARGE SCALE GENOMIC DNA]</scope>
    <source>
        <strain evidence="1 2">DSM 18630</strain>
    </source>
</reference>
<evidence type="ECO:0000313" key="2">
    <source>
        <dbReference type="Proteomes" id="UP000051451"/>
    </source>
</evidence>
<dbReference type="PATRIC" id="fig|1423750.3.peg.626"/>
<keyword evidence="2" id="KW-1185">Reference proteome</keyword>
<evidence type="ECO:0008006" key="3">
    <source>
        <dbReference type="Google" id="ProtNLM"/>
    </source>
</evidence>
<dbReference type="Pfam" id="PF10702">
    <property type="entry name" value="DUF2507"/>
    <property type="match status" value="1"/>
</dbReference>
<dbReference type="RefSeq" id="WP_057871374.1">
    <property type="nucleotide sequence ID" value="NZ_AZGB01000015.1"/>
</dbReference>
<dbReference type="InterPro" id="IPR024096">
    <property type="entry name" value="NO_sig/Golgi_transp_ligand-bd"/>
</dbReference>
<organism evidence="1 2">
    <name type="scientific">Liquorilactobacillus ghanensis DSM 18630</name>
    <dbReference type="NCBI Taxonomy" id="1423750"/>
    <lineage>
        <taxon>Bacteria</taxon>
        <taxon>Bacillati</taxon>
        <taxon>Bacillota</taxon>
        <taxon>Bacilli</taxon>
        <taxon>Lactobacillales</taxon>
        <taxon>Lactobacillaceae</taxon>
        <taxon>Liquorilactobacillus</taxon>
    </lineage>
</organism>
<gene>
    <name evidence="1" type="ORF">FC89_GL000605</name>
</gene>
<sequence>MDENKYQELVENKELATLLGYEALRDMLLPDLLGSNSNILYWAGKRLARKFNLAKDEDLPLFFTASNWGKLERIKAKRQQQLFKLSGPIVALRLKQKTPEFQLEAGFLAETIQNQVGFLTEAIIQSQDVRHGSVSILAQLDLSDPIDPAMMPTVKPLQLNSKSNSEQ</sequence>
<dbReference type="OrthoDB" id="2965348at2"/>
<dbReference type="AlphaFoldDB" id="A0A0R1VXJ7"/>
<dbReference type="Proteomes" id="UP000051451">
    <property type="component" value="Unassembled WGS sequence"/>
</dbReference>
<dbReference type="GeneID" id="98318642"/>
<name>A0A0R1VXJ7_9LACO</name>
<dbReference type="Gene3D" id="3.30.1380.20">
    <property type="entry name" value="Trafficking protein particle complex subunit 3"/>
    <property type="match status" value="1"/>
</dbReference>
<dbReference type="SUPFAM" id="SSF111126">
    <property type="entry name" value="Ligand-binding domain in the NO signalling and Golgi transport"/>
    <property type="match status" value="1"/>
</dbReference>
<protein>
    <recommendedName>
        <fullName evidence="3">Hydrocarbon binding protein</fullName>
    </recommendedName>
</protein>
<dbReference type="EMBL" id="AZGB01000015">
    <property type="protein sequence ID" value="KRM06460.1"/>
    <property type="molecule type" value="Genomic_DNA"/>
</dbReference>
<dbReference type="STRING" id="1423750.FC89_GL000605"/>
<proteinExistence type="predicted"/>
<accession>A0A0R1VXJ7</accession>